<feature type="transmembrane region" description="Helical" evidence="1">
    <location>
        <begin position="124"/>
        <end position="141"/>
    </location>
</feature>
<reference evidence="3 4" key="1">
    <citation type="submission" date="2022-04" db="EMBL/GenBank/DDBJ databases">
        <title>Genome sequence of soybean root-associated Caulobacter segnis RL271.</title>
        <authorList>
            <person name="Longley R."/>
            <person name="Bonito G."/>
            <person name="Trigodet F."/>
            <person name="Crosson S."/>
            <person name="Fiebig A."/>
        </authorList>
    </citation>
    <scope>NUCLEOTIDE SEQUENCE [LARGE SCALE GENOMIC DNA]</scope>
    <source>
        <strain evidence="3 4">RL271</strain>
    </source>
</reference>
<feature type="transmembrane region" description="Helical" evidence="1">
    <location>
        <begin position="256"/>
        <end position="274"/>
    </location>
</feature>
<feature type="transmembrane region" description="Helical" evidence="1">
    <location>
        <begin position="346"/>
        <end position="368"/>
    </location>
</feature>
<feature type="transmembrane region" description="Helical" evidence="1">
    <location>
        <begin position="315"/>
        <end position="334"/>
    </location>
</feature>
<accession>A0ABY4ZNR9</accession>
<feature type="transmembrane region" description="Helical" evidence="1">
    <location>
        <begin position="280"/>
        <end position="303"/>
    </location>
</feature>
<dbReference type="Pfam" id="PF01757">
    <property type="entry name" value="Acyl_transf_3"/>
    <property type="match status" value="1"/>
</dbReference>
<dbReference type="GO" id="GO:0016746">
    <property type="term" value="F:acyltransferase activity"/>
    <property type="evidence" value="ECO:0007669"/>
    <property type="project" value="UniProtKB-KW"/>
</dbReference>
<keyword evidence="4" id="KW-1185">Reference proteome</keyword>
<dbReference type="InterPro" id="IPR050879">
    <property type="entry name" value="Acyltransferase_3"/>
</dbReference>
<feature type="transmembrane region" description="Helical" evidence="1">
    <location>
        <begin position="12"/>
        <end position="28"/>
    </location>
</feature>
<feature type="domain" description="Acyltransferase 3" evidence="2">
    <location>
        <begin position="46"/>
        <end position="362"/>
    </location>
</feature>
<proteinExistence type="predicted"/>
<feature type="transmembrane region" description="Helical" evidence="1">
    <location>
        <begin position="49"/>
        <end position="69"/>
    </location>
</feature>
<feature type="transmembrane region" description="Helical" evidence="1">
    <location>
        <begin position="81"/>
        <end position="103"/>
    </location>
</feature>
<keyword evidence="3" id="KW-0808">Transferase</keyword>
<evidence type="ECO:0000313" key="4">
    <source>
        <dbReference type="Proteomes" id="UP001057520"/>
    </source>
</evidence>
<dbReference type="PANTHER" id="PTHR23028:SF131">
    <property type="entry name" value="BLR2367 PROTEIN"/>
    <property type="match status" value="1"/>
</dbReference>
<feature type="transmembrane region" description="Helical" evidence="1">
    <location>
        <begin position="210"/>
        <end position="227"/>
    </location>
</feature>
<sequence length="396" mass="44376">MSQHLDLYSPLWAIGLFAIALATVRLIGQPKLFGLPVQPEAKRYGELDGLRGVLAFAVFLTHAASTFRFRVDGRWDWPPSTFYTMCGYVPVSLFFMITGFLFWRRAIDRKLEWRGFLVGRTFRIFPLYLASLAPLLLYVGIQTEWKLHEPVLALAKHLLQWTLLGAIGRPDINGAPQTWAINPAIWTLRAEAIFYLALPALAILATPRRFAFLAVVVLLAAVISGGVDGGGVWIHFLFGMLAAQIYSRFPALPALASPAAAMGCLATLLLLWIFRQHGYGLTHAAFTFPIFLCALYGNSFFGLLKMQSTRWLGEISYSIYVLHGIVLYGFFWALSRHTPIVDMHPLLYWASMIFVTVSLVFISTITFLKIEKPLMHVRSFPVIAPSPSPPRANKRG</sequence>
<organism evidence="3 4">
    <name type="scientific">Caulobacter segnis</name>
    <dbReference type="NCBI Taxonomy" id="88688"/>
    <lineage>
        <taxon>Bacteria</taxon>
        <taxon>Pseudomonadati</taxon>
        <taxon>Pseudomonadota</taxon>
        <taxon>Alphaproteobacteria</taxon>
        <taxon>Caulobacterales</taxon>
        <taxon>Caulobacteraceae</taxon>
        <taxon>Caulobacter</taxon>
    </lineage>
</organism>
<evidence type="ECO:0000313" key="3">
    <source>
        <dbReference type="EMBL" id="USQ94195.1"/>
    </source>
</evidence>
<keyword evidence="1" id="KW-0472">Membrane</keyword>
<dbReference type="PANTHER" id="PTHR23028">
    <property type="entry name" value="ACETYLTRANSFERASE"/>
    <property type="match status" value="1"/>
</dbReference>
<keyword evidence="1" id="KW-0812">Transmembrane</keyword>
<keyword evidence="3" id="KW-0012">Acyltransferase</keyword>
<feature type="transmembrane region" description="Helical" evidence="1">
    <location>
        <begin position="184"/>
        <end position="203"/>
    </location>
</feature>
<protein>
    <submittedName>
        <fullName evidence="3">Acyltransferase</fullName>
    </submittedName>
</protein>
<keyword evidence="1" id="KW-1133">Transmembrane helix</keyword>
<evidence type="ECO:0000256" key="1">
    <source>
        <dbReference type="SAM" id="Phobius"/>
    </source>
</evidence>
<dbReference type="EMBL" id="CP096040">
    <property type="protein sequence ID" value="USQ94195.1"/>
    <property type="molecule type" value="Genomic_DNA"/>
</dbReference>
<dbReference type="InterPro" id="IPR002656">
    <property type="entry name" value="Acyl_transf_3_dom"/>
</dbReference>
<name>A0ABY4ZNR9_9CAUL</name>
<gene>
    <name evidence="3" type="ORF">MZV50_16475</name>
</gene>
<dbReference type="Proteomes" id="UP001057520">
    <property type="component" value="Chromosome"/>
</dbReference>
<evidence type="ECO:0000259" key="2">
    <source>
        <dbReference type="Pfam" id="PF01757"/>
    </source>
</evidence>